<organism evidence="6 7">
    <name type="scientific">Diabrotica virgifera virgifera</name>
    <name type="common">western corn rootworm</name>
    <dbReference type="NCBI Taxonomy" id="50390"/>
    <lineage>
        <taxon>Eukaryota</taxon>
        <taxon>Metazoa</taxon>
        <taxon>Ecdysozoa</taxon>
        <taxon>Arthropoda</taxon>
        <taxon>Hexapoda</taxon>
        <taxon>Insecta</taxon>
        <taxon>Pterygota</taxon>
        <taxon>Neoptera</taxon>
        <taxon>Endopterygota</taxon>
        <taxon>Coleoptera</taxon>
        <taxon>Polyphaga</taxon>
        <taxon>Cucujiformia</taxon>
        <taxon>Chrysomeloidea</taxon>
        <taxon>Chrysomelidae</taxon>
        <taxon>Galerucinae</taxon>
        <taxon>Diabroticina</taxon>
        <taxon>Diabroticites</taxon>
        <taxon>Diabrotica</taxon>
    </lineage>
</organism>
<feature type="repeat" description="TPR" evidence="4">
    <location>
        <begin position="133"/>
        <end position="166"/>
    </location>
</feature>
<dbReference type="InterPro" id="IPR019734">
    <property type="entry name" value="TPR_rpt"/>
</dbReference>
<protein>
    <recommendedName>
        <fullName evidence="8">Bardet-Biedl syndrome 4 protein homolog</fullName>
    </recommendedName>
</protein>
<proteinExistence type="inferred from homology"/>
<feature type="region of interest" description="Disordered" evidence="5">
    <location>
        <begin position="429"/>
        <end position="474"/>
    </location>
</feature>
<dbReference type="Proteomes" id="UP001652700">
    <property type="component" value="Unplaced"/>
</dbReference>
<keyword evidence="1" id="KW-0677">Repeat</keyword>
<dbReference type="Pfam" id="PF13432">
    <property type="entry name" value="TPR_16"/>
    <property type="match status" value="2"/>
</dbReference>
<reference evidence="6" key="1">
    <citation type="submission" date="2025-05" db="UniProtKB">
        <authorList>
            <consortium name="EnsemblMetazoa"/>
        </authorList>
    </citation>
    <scope>IDENTIFICATION</scope>
</reference>
<feature type="repeat" description="TPR" evidence="4">
    <location>
        <begin position="336"/>
        <end position="369"/>
    </location>
</feature>
<evidence type="ECO:0000313" key="6">
    <source>
        <dbReference type="EnsemblMetazoa" id="XP_050505838.1"/>
    </source>
</evidence>
<feature type="repeat" description="TPR" evidence="4">
    <location>
        <begin position="200"/>
        <end position="233"/>
    </location>
</feature>
<evidence type="ECO:0000256" key="5">
    <source>
        <dbReference type="SAM" id="MobiDB-lite"/>
    </source>
</evidence>
<dbReference type="GeneID" id="114334365"/>
<dbReference type="Gene3D" id="1.25.40.10">
    <property type="entry name" value="Tetratricopeptide repeat domain"/>
    <property type="match status" value="2"/>
</dbReference>
<evidence type="ECO:0000256" key="4">
    <source>
        <dbReference type="PROSITE-ProRule" id="PRU00339"/>
    </source>
</evidence>
<dbReference type="SUPFAM" id="SSF48452">
    <property type="entry name" value="TPR-like"/>
    <property type="match status" value="1"/>
</dbReference>
<dbReference type="EnsemblMetazoa" id="XM_050649881.1">
    <property type="protein sequence ID" value="XP_050505838.1"/>
    <property type="gene ID" value="LOC114334365"/>
</dbReference>
<keyword evidence="7" id="KW-1185">Reference proteome</keyword>
<feature type="repeat" description="TPR" evidence="4">
    <location>
        <begin position="234"/>
        <end position="267"/>
    </location>
</feature>
<accession>A0ABM5K6M3</accession>
<feature type="repeat" description="TPR" evidence="4">
    <location>
        <begin position="64"/>
        <end position="97"/>
    </location>
</feature>
<dbReference type="SMART" id="SM00028">
    <property type="entry name" value="TPR"/>
    <property type="match status" value="8"/>
</dbReference>
<dbReference type="PANTHER" id="PTHR44186:SF1">
    <property type="entry name" value="BARDET-BIEDL SYNDROME 4 PROTEIN"/>
    <property type="match status" value="1"/>
</dbReference>
<evidence type="ECO:0000313" key="7">
    <source>
        <dbReference type="Proteomes" id="UP001652700"/>
    </source>
</evidence>
<dbReference type="InterPro" id="IPR013105">
    <property type="entry name" value="TPR_2"/>
</dbReference>
<evidence type="ECO:0000256" key="3">
    <source>
        <dbReference type="ARBA" id="ARBA00023778"/>
    </source>
</evidence>
<dbReference type="Pfam" id="PF13181">
    <property type="entry name" value="TPR_8"/>
    <property type="match status" value="1"/>
</dbReference>
<keyword evidence="2 4" id="KW-0802">TPR repeat</keyword>
<sequence length="474" mass="53863">MISNGHYNFPVKSADTSERKCPDEEFYSLDKFNWLIHLQHVTGGIQACKSLIIKEIERSKGKNEFALYKQGEIYREEEKFQEALESFQTCLRLNPENPEYLKEVAKCLFEMKRYKLAMEAYLEAERLSTNADCQIYYYLGQCLLKLGDINKAQEYAQKAVEAGSHEFCFELLIKILMLQKEVKAAVAVSNAAVESCPDSVNMLTESGLLFLKIGQSEYAFERLSSALALEPAHTKALLAIGCIIQKHEDYDVALSKYKMAIHYQPDSTALWNNIGVCFYAKQKYVAAISCLKRALWLEPLNWKALFNLGLCHLATMQPASAFNYTCAAVNLRPEISDSFAVLGVSLLELRDPDNALKAFRLALSLSPDDVYVVVNMALSCLFVGSFEEAIGLMERYTRLIENNVVCAQELIHLAEKIIGYLQKRQLTKEKANEGPEMETDPDVENQTKETVDLEQSEQQKPQEEEKSEEYEIDE</sequence>
<feature type="compositionally biased region" description="Acidic residues" evidence="5">
    <location>
        <begin position="465"/>
        <end position="474"/>
    </location>
</feature>
<dbReference type="PROSITE" id="PS50293">
    <property type="entry name" value="TPR_REGION"/>
    <property type="match status" value="1"/>
</dbReference>
<comment type="similarity">
    <text evidence="3">Belongs to the BBS4 family.</text>
</comment>
<evidence type="ECO:0000256" key="1">
    <source>
        <dbReference type="ARBA" id="ARBA00022737"/>
    </source>
</evidence>
<evidence type="ECO:0000256" key="2">
    <source>
        <dbReference type="ARBA" id="ARBA00022803"/>
    </source>
</evidence>
<feature type="repeat" description="TPR" evidence="4">
    <location>
        <begin position="268"/>
        <end position="301"/>
    </location>
</feature>
<dbReference type="InterPro" id="IPR011990">
    <property type="entry name" value="TPR-like_helical_dom_sf"/>
</dbReference>
<dbReference type="PANTHER" id="PTHR44186">
    <property type="match status" value="1"/>
</dbReference>
<dbReference type="RefSeq" id="XP_050505838.1">
    <property type="nucleotide sequence ID" value="XM_050649881.1"/>
</dbReference>
<dbReference type="PROSITE" id="PS50005">
    <property type="entry name" value="TPR"/>
    <property type="match status" value="6"/>
</dbReference>
<dbReference type="Pfam" id="PF07719">
    <property type="entry name" value="TPR_2"/>
    <property type="match status" value="1"/>
</dbReference>
<name>A0ABM5K6M3_DIAVI</name>
<evidence type="ECO:0008006" key="8">
    <source>
        <dbReference type="Google" id="ProtNLM"/>
    </source>
</evidence>